<dbReference type="Pfam" id="PF03770">
    <property type="entry name" value="IPK"/>
    <property type="match status" value="1"/>
</dbReference>
<feature type="region of interest" description="Disordered" evidence="5">
    <location>
        <begin position="336"/>
        <end position="357"/>
    </location>
</feature>
<keyword evidence="3 4" id="KW-0418">Kinase</keyword>
<sequence>MLENVASAFKFERPCVLDLKMGTRQHGDDASAEKRTRQMAKCAASTSASLGLRLCGMKVYEATSDKFVSRDKYFGRRLDADGLRRALVQFFASGGARRDGIIEAILDRLRLLRKAVEQQETFRFYSSSLLIVYEGCDESSEYFSSPDFHFLSPVGGGRRSNSDCELERISDADYQHRKHVGAQTCYKPARSSSDAQIPRLKQVAVPQRHQPRNQLDFDSLSITDTSSDCYLTDSCDAQSFSTSPQSVDSGLECYMMDQNSSSSSSTNEYCSWTSISGYQTGLRLKKLLRNSGTQSATGYECDNSTDSTDSGVFSSVANQLGSIKKTAMMKRTAAMYMDSEEDSESDMEHHQHGQQKLCRPLELEQNAQKYGMAMSPSACEEEGELTPVLEVSRSEEFTEEADGNQSQKKRRVMDEDREEKVINAASKPDNCWADCVDVRMIDFAHTTFSGYLGLDERVHWGPDNGYLFGLETLTGILSELRGDKITLPPQRC</sequence>
<evidence type="ECO:0000313" key="6">
    <source>
        <dbReference type="EMBL" id="CAH0101209.1"/>
    </source>
</evidence>
<dbReference type="InterPro" id="IPR038286">
    <property type="entry name" value="IPK_sf"/>
</dbReference>
<feature type="region of interest" description="Disordered" evidence="5">
    <location>
        <begin position="391"/>
        <end position="415"/>
    </location>
</feature>
<evidence type="ECO:0000256" key="4">
    <source>
        <dbReference type="RuleBase" id="RU363090"/>
    </source>
</evidence>
<proteinExistence type="inferred from homology"/>
<evidence type="ECO:0000313" key="7">
    <source>
        <dbReference type="Proteomes" id="UP000789390"/>
    </source>
</evidence>
<evidence type="ECO:0000256" key="3">
    <source>
        <dbReference type="ARBA" id="ARBA00022777"/>
    </source>
</evidence>
<accession>A0A8J2RJP2</accession>
<dbReference type="Gene3D" id="3.30.470.160">
    <property type="entry name" value="Inositol polyphosphate kinase"/>
    <property type="match status" value="1"/>
</dbReference>
<evidence type="ECO:0000256" key="1">
    <source>
        <dbReference type="ARBA" id="ARBA00007374"/>
    </source>
</evidence>
<comment type="similarity">
    <text evidence="1 4">Belongs to the inositol phosphokinase (IPK) family.</text>
</comment>
<dbReference type="GO" id="GO:0032958">
    <property type="term" value="P:inositol phosphate biosynthetic process"/>
    <property type="evidence" value="ECO:0007669"/>
    <property type="project" value="InterPro"/>
</dbReference>
<dbReference type="AlphaFoldDB" id="A0A8J2RJP2"/>
<dbReference type="Proteomes" id="UP000789390">
    <property type="component" value="Unassembled WGS sequence"/>
</dbReference>
<dbReference type="GO" id="GO:0005737">
    <property type="term" value="C:cytoplasm"/>
    <property type="evidence" value="ECO:0007669"/>
    <property type="project" value="TreeGrafter"/>
</dbReference>
<dbReference type="InterPro" id="IPR005522">
    <property type="entry name" value="IPK"/>
</dbReference>
<reference evidence="6" key="1">
    <citation type="submission" date="2021-11" db="EMBL/GenBank/DDBJ databases">
        <authorList>
            <person name="Schell T."/>
        </authorList>
    </citation>
    <scope>NUCLEOTIDE SEQUENCE</scope>
    <source>
        <strain evidence="6">M5</strain>
    </source>
</reference>
<comment type="caution">
    <text evidence="6">The sequence shown here is derived from an EMBL/GenBank/DDBJ whole genome shotgun (WGS) entry which is preliminary data.</text>
</comment>
<name>A0A8J2RJP2_9CRUS</name>
<organism evidence="6 7">
    <name type="scientific">Daphnia galeata</name>
    <dbReference type="NCBI Taxonomy" id="27404"/>
    <lineage>
        <taxon>Eukaryota</taxon>
        <taxon>Metazoa</taxon>
        <taxon>Ecdysozoa</taxon>
        <taxon>Arthropoda</taxon>
        <taxon>Crustacea</taxon>
        <taxon>Branchiopoda</taxon>
        <taxon>Diplostraca</taxon>
        <taxon>Cladocera</taxon>
        <taxon>Anomopoda</taxon>
        <taxon>Daphniidae</taxon>
        <taxon>Daphnia</taxon>
    </lineage>
</organism>
<dbReference type="SUPFAM" id="SSF56104">
    <property type="entry name" value="SAICAR synthase-like"/>
    <property type="match status" value="1"/>
</dbReference>
<dbReference type="PANTHER" id="PTHR12400">
    <property type="entry name" value="INOSITOL POLYPHOSPHATE KINASE"/>
    <property type="match status" value="1"/>
</dbReference>
<protein>
    <recommendedName>
        <fullName evidence="4">Kinase</fullName>
        <ecNumber evidence="4">2.7.-.-</ecNumber>
    </recommendedName>
</protein>
<dbReference type="EC" id="2.7.-.-" evidence="4"/>
<dbReference type="GO" id="GO:0046854">
    <property type="term" value="P:phosphatidylinositol phosphate biosynthetic process"/>
    <property type="evidence" value="ECO:0007669"/>
    <property type="project" value="TreeGrafter"/>
</dbReference>
<gene>
    <name evidence="6" type="ORF">DGAL_LOCUS3537</name>
</gene>
<dbReference type="OrthoDB" id="2573163at2759"/>
<evidence type="ECO:0000256" key="2">
    <source>
        <dbReference type="ARBA" id="ARBA00022679"/>
    </source>
</evidence>
<dbReference type="PANTHER" id="PTHR12400:SF21">
    <property type="entry name" value="KINASE"/>
    <property type="match status" value="1"/>
</dbReference>
<dbReference type="GO" id="GO:0000828">
    <property type="term" value="F:inositol hexakisphosphate kinase activity"/>
    <property type="evidence" value="ECO:0007669"/>
    <property type="project" value="TreeGrafter"/>
</dbReference>
<keyword evidence="7" id="KW-1185">Reference proteome</keyword>
<dbReference type="EMBL" id="CAKKLH010000054">
    <property type="protein sequence ID" value="CAH0101209.1"/>
    <property type="molecule type" value="Genomic_DNA"/>
</dbReference>
<keyword evidence="2 4" id="KW-0808">Transferase</keyword>
<dbReference type="GO" id="GO:0005634">
    <property type="term" value="C:nucleus"/>
    <property type="evidence" value="ECO:0007669"/>
    <property type="project" value="TreeGrafter"/>
</dbReference>
<evidence type="ECO:0000256" key="5">
    <source>
        <dbReference type="SAM" id="MobiDB-lite"/>
    </source>
</evidence>